<keyword evidence="1 4" id="KW-0808">Transferase</keyword>
<dbReference type="Pfam" id="PF00583">
    <property type="entry name" value="Acetyltransf_1"/>
    <property type="match status" value="1"/>
</dbReference>
<evidence type="ECO:0000313" key="4">
    <source>
        <dbReference type="EMBL" id="ARP80575.1"/>
    </source>
</evidence>
<evidence type="ECO:0000256" key="1">
    <source>
        <dbReference type="ARBA" id="ARBA00022679"/>
    </source>
</evidence>
<dbReference type="CDD" id="cd04301">
    <property type="entry name" value="NAT_SF"/>
    <property type="match status" value="1"/>
</dbReference>
<dbReference type="STRING" id="1416806.CAL12_06830"/>
<dbReference type="OrthoDB" id="9805924at2"/>
<keyword evidence="5" id="KW-1185">Reference proteome</keyword>
<dbReference type="SUPFAM" id="SSF55729">
    <property type="entry name" value="Acyl-CoA N-acyltransferases (Nat)"/>
    <property type="match status" value="1"/>
</dbReference>
<dbReference type="InterPro" id="IPR016181">
    <property type="entry name" value="Acyl_CoA_acyltransferase"/>
</dbReference>
<sequence>MPLTIRPIDPRDEARWRVLWDAYTRFYEREPDEAVTRHTWARILDPAAPVHAIVAEDPAGHVIGIANYLLHENTSTLTPVCYLQDLFVDPDVRAQGTGKLLIDWLVDQMKARRWSRLYWQTRENNYRARGLYDKYTEHSGFIRYVLVNEDIQA</sequence>
<accession>A0A1W6YHI3</accession>
<protein>
    <submittedName>
        <fullName evidence="4">GNAT family N-acetyltransferase</fullName>
    </submittedName>
</protein>
<dbReference type="InterPro" id="IPR000182">
    <property type="entry name" value="GNAT_dom"/>
</dbReference>
<dbReference type="RefSeq" id="WP_086063798.1">
    <property type="nucleotide sequence ID" value="NZ_CP021108.1"/>
</dbReference>
<name>A0A1W6YHI3_9BORD</name>
<evidence type="ECO:0000256" key="2">
    <source>
        <dbReference type="ARBA" id="ARBA00023315"/>
    </source>
</evidence>
<proteinExistence type="predicted"/>
<dbReference type="PANTHER" id="PTHR43877">
    <property type="entry name" value="AMINOALKYLPHOSPHONATE N-ACETYLTRANSFERASE-RELATED-RELATED"/>
    <property type="match status" value="1"/>
</dbReference>
<dbReference type="KEGG" id="bgv:CAL12_06830"/>
<evidence type="ECO:0000259" key="3">
    <source>
        <dbReference type="PROSITE" id="PS51186"/>
    </source>
</evidence>
<evidence type="ECO:0000313" key="5">
    <source>
        <dbReference type="Proteomes" id="UP000194151"/>
    </source>
</evidence>
<dbReference type="PROSITE" id="PS51186">
    <property type="entry name" value="GNAT"/>
    <property type="match status" value="1"/>
</dbReference>
<dbReference type="PANTHER" id="PTHR43877:SF1">
    <property type="entry name" value="ACETYLTRANSFERASE"/>
    <property type="match status" value="1"/>
</dbReference>
<dbReference type="InterPro" id="IPR050832">
    <property type="entry name" value="Bact_Acetyltransf"/>
</dbReference>
<dbReference type="AlphaFoldDB" id="A0A1W6YHI3"/>
<dbReference type="GO" id="GO:0016747">
    <property type="term" value="F:acyltransferase activity, transferring groups other than amino-acyl groups"/>
    <property type="evidence" value="ECO:0007669"/>
    <property type="project" value="InterPro"/>
</dbReference>
<keyword evidence="2" id="KW-0012">Acyltransferase</keyword>
<gene>
    <name evidence="4" type="ORF">CAL12_06830</name>
</gene>
<reference evidence="4 5" key="1">
    <citation type="submission" date="2017-05" db="EMBL/GenBank/DDBJ databases">
        <title>Complete and WGS of Bordetella genogroups.</title>
        <authorList>
            <person name="Spilker T."/>
            <person name="LiPuma J."/>
        </authorList>
    </citation>
    <scope>NUCLEOTIDE SEQUENCE [LARGE SCALE GENOMIC DNA]</scope>
    <source>
        <strain evidence="4 5">AU19157</strain>
    </source>
</reference>
<dbReference type="Proteomes" id="UP000194151">
    <property type="component" value="Chromosome"/>
</dbReference>
<organism evidence="4 5">
    <name type="scientific">Bordetella genomosp. 8</name>
    <dbReference type="NCBI Taxonomy" id="1416806"/>
    <lineage>
        <taxon>Bacteria</taxon>
        <taxon>Pseudomonadati</taxon>
        <taxon>Pseudomonadota</taxon>
        <taxon>Betaproteobacteria</taxon>
        <taxon>Burkholderiales</taxon>
        <taxon>Alcaligenaceae</taxon>
        <taxon>Bordetella</taxon>
    </lineage>
</organism>
<dbReference type="Gene3D" id="3.40.630.30">
    <property type="match status" value="1"/>
</dbReference>
<feature type="domain" description="N-acetyltransferase" evidence="3">
    <location>
        <begin position="3"/>
        <end position="153"/>
    </location>
</feature>
<dbReference type="EMBL" id="CP021108">
    <property type="protein sequence ID" value="ARP80575.1"/>
    <property type="molecule type" value="Genomic_DNA"/>
</dbReference>